<organism evidence="2 3">
    <name type="scientific">Diaphorina citri</name>
    <name type="common">Asian citrus psyllid</name>
    <dbReference type="NCBI Taxonomy" id="121845"/>
    <lineage>
        <taxon>Eukaryota</taxon>
        <taxon>Metazoa</taxon>
        <taxon>Ecdysozoa</taxon>
        <taxon>Arthropoda</taxon>
        <taxon>Hexapoda</taxon>
        <taxon>Insecta</taxon>
        <taxon>Pterygota</taxon>
        <taxon>Neoptera</taxon>
        <taxon>Paraneoptera</taxon>
        <taxon>Hemiptera</taxon>
        <taxon>Sternorrhyncha</taxon>
        <taxon>Psylloidea</taxon>
        <taxon>Psyllidae</taxon>
        <taxon>Diaphorininae</taxon>
        <taxon>Diaphorina</taxon>
    </lineage>
</organism>
<gene>
    <name evidence="3" type="primary">LOC103514998</name>
</gene>
<dbReference type="AlphaFoldDB" id="A0A1S3DAZ2"/>
<name>A0A1S3DAZ2_DIACI</name>
<evidence type="ECO:0000256" key="1">
    <source>
        <dbReference type="SAM" id="MobiDB-lite"/>
    </source>
</evidence>
<proteinExistence type="predicted"/>
<dbReference type="Proteomes" id="UP000079169">
    <property type="component" value="Unplaced"/>
</dbReference>
<dbReference type="RefSeq" id="XP_008478139.1">
    <property type="nucleotide sequence ID" value="XM_008479917.2"/>
</dbReference>
<dbReference type="KEGG" id="dci:103514998"/>
<accession>A0A1S3DAZ2</accession>
<sequence>MENPTNYSSSFPSLDRINVNQNGDVTKPRKILRGLKSILRKEIKDELLEEMNKSQNIAAKVDRANIQFKMKVFETLKRSAEKDLTVKRNLEQLKHDRVEKKMQKKLEKCRKNVKDAIQRRKKEHQHKVWKQLQRKRNIEDRLKVYRRHWKKMENLKVYYKTEIRKDMEEMYLRRRRPCAKKPNRLQLLVDYYGTHVYYDEPPALDEPHSPQDMLRIVLQFIAYRVVRDCVTRVLCFLLDEALKCVVHMSEATIKRIKKSRNEISYHYVEVLVNDAREGYVPAKPPPGFLASLLRPLINKFNSSENDTCSESLFELHCPSETPVQEYDEDMDDRHSVVTLREVSEASIGATGDTFVNSGFSSEKTSFQIIPQPTPKPDVKELPTSSLIKVPSTHSTVSASKSSSCASSSLELFSSEDSIHYYVDKYDIDFEQECGRKNLNRTKYLIQTSSNRSPRLRTARTDSTSALCLRLKTKRQPLNSNNIYELLNQETSDEEERESFCHSPTVIEKVKVPEKVNPIRYRKEKKPKPEIKQTIQPTSGGSSQTILSDIFETSETQPDSLYWFYNSLRFLSTKVLDILCTLLTTLKVPRKSFEPFERFSIMKDFEELLNSMFCQNFDVINNDDLVLLIEKFFHFTWFTPQTCNN</sequence>
<keyword evidence="2" id="KW-1185">Reference proteome</keyword>
<feature type="region of interest" description="Disordered" evidence="1">
    <location>
        <begin position="1"/>
        <end position="20"/>
    </location>
</feature>
<dbReference type="GeneID" id="103514998"/>
<reference evidence="3" key="1">
    <citation type="submission" date="2025-08" db="UniProtKB">
        <authorList>
            <consortium name="RefSeq"/>
        </authorList>
    </citation>
    <scope>IDENTIFICATION</scope>
</reference>
<evidence type="ECO:0000313" key="2">
    <source>
        <dbReference type="Proteomes" id="UP000079169"/>
    </source>
</evidence>
<dbReference type="PaxDb" id="121845-A0A1S3DAZ2"/>
<evidence type="ECO:0000313" key="3">
    <source>
        <dbReference type="RefSeq" id="XP_008478139.1"/>
    </source>
</evidence>
<protein>
    <submittedName>
        <fullName evidence="3">Uncharacterized protein LOC103514998</fullName>
    </submittedName>
</protein>